<feature type="compositionally biased region" description="Basic and acidic residues" evidence="1">
    <location>
        <begin position="196"/>
        <end position="208"/>
    </location>
</feature>
<feature type="domain" description="DUF3295" evidence="2">
    <location>
        <begin position="168"/>
        <end position="208"/>
    </location>
</feature>
<evidence type="ECO:0000313" key="3">
    <source>
        <dbReference type="EMBL" id="KAF5244002.1"/>
    </source>
</evidence>
<keyword evidence="4" id="KW-1185">Reference proteome</keyword>
<evidence type="ECO:0000313" key="4">
    <source>
        <dbReference type="Proteomes" id="UP000573603"/>
    </source>
</evidence>
<comment type="caution">
    <text evidence="3">The sequence shown here is derived from an EMBL/GenBank/DDBJ whole genome shotgun (WGS) entry which is preliminary data.</text>
</comment>
<proteinExistence type="predicted"/>
<reference evidence="3 4" key="1">
    <citation type="journal article" date="2020" name="BMC Genomics">
        <title>Correction to: Identification and distribution of gene clusters required for synthesis of sphingolipid metabolism inhibitors in diverse species of the filamentous fungus Fusarium.</title>
        <authorList>
            <person name="Kim H.S."/>
            <person name="Lohmar J.M."/>
            <person name="Busman M."/>
            <person name="Brown D.W."/>
            <person name="Naumann T.A."/>
            <person name="Divon H.H."/>
            <person name="Lysoe E."/>
            <person name="Uhlig S."/>
            <person name="Proctor R.H."/>
        </authorList>
    </citation>
    <scope>NUCLEOTIDE SEQUENCE [LARGE SCALE GENOMIC DNA]</scope>
    <source>
        <strain evidence="3 4">NRRL 25214</strain>
    </source>
</reference>
<feature type="compositionally biased region" description="Polar residues" evidence="1">
    <location>
        <begin position="151"/>
        <end position="163"/>
    </location>
</feature>
<dbReference type="Proteomes" id="UP000573603">
    <property type="component" value="Unassembled WGS sequence"/>
</dbReference>
<dbReference type="Pfam" id="PF11702">
    <property type="entry name" value="DUF3295"/>
    <property type="match status" value="1"/>
</dbReference>
<dbReference type="EMBL" id="JABEVY010000182">
    <property type="protein sequence ID" value="KAF5244002.1"/>
    <property type="molecule type" value="Genomic_DNA"/>
</dbReference>
<protein>
    <recommendedName>
        <fullName evidence="2">DUF3295 domain-containing protein</fullName>
    </recommendedName>
</protein>
<feature type="region of interest" description="Disordered" evidence="1">
    <location>
        <begin position="99"/>
        <end position="208"/>
    </location>
</feature>
<accession>A0A8H4ZC32</accession>
<dbReference type="InterPro" id="IPR021711">
    <property type="entry name" value="DUF3295"/>
</dbReference>
<evidence type="ECO:0000256" key="1">
    <source>
        <dbReference type="SAM" id="MobiDB-lite"/>
    </source>
</evidence>
<sequence>MPYRLDTHVLTVYASVIRKVNTSLLSHLYETFVVDKEDKTAPTTQTLPQKVPSESPSLAKSIEASEGMRQLLPQSLRRTAVVHSFSLSQIHTPRTIYSAAQPSDAIPKPLDTGDDCDPGQSHSHRNSSILINKKPVLQIGGSSEECDRLQSSKASSRPGSLLTQEAAGDPDADDYIDESAIDDDDDSSDWEDSMEESGKSSMDDKFFQ</sequence>
<gene>
    <name evidence="3" type="ORF">FANTH_7915</name>
</gene>
<organism evidence="3 4">
    <name type="scientific">Fusarium anthophilum</name>
    <dbReference type="NCBI Taxonomy" id="48485"/>
    <lineage>
        <taxon>Eukaryota</taxon>
        <taxon>Fungi</taxon>
        <taxon>Dikarya</taxon>
        <taxon>Ascomycota</taxon>
        <taxon>Pezizomycotina</taxon>
        <taxon>Sordariomycetes</taxon>
        <taxon>Hypocreomycetidae</taxon>
        <taxon>Hypocreales</taxon>
        <taxon>Nectriaceae</taxon>
        <taxon>Fusarium</taxon>
        <taxon>Fusarium fujikuroi species complex</taxon>
    </lineage>
</organism>
<feature type="compositionally biased region" description="Acidic residues" evidence="1">
    <location>
        <begin position="168"/>
        <end position="195"/>
    </location>
</feature>
<evidence type="ECO:0000259" key="2">
    <source>
        <dbReference type="Pfam" id="PF11702"/>
    </source>
</evidence>
<name>A0A8H4ZC32_9HYPO</name>
<dbReference type="AlphaFoldDB" id="A0A8H4ZC32"/>